<dbReference type="InterPro" id="IPR018705">
    <property type="entry name" value="DUF2134_membrane"/>
</dbReference>
<dbReference type="Pfam" id="PF09977">
    <property type="entry name" value="Tad_C"/>
    <property type="match status" value="1"/>
</dbReference>
<reference evidence="3 4" key="1">
    <citation type="submission" date="2017-06" db="EMBL/GenBank/DDBJ databases">
        <title>Genome sequencing and assembly of Stenotrophomonas maltophilia DF07.</title>
        <authorList>
            <person name="Iyer R."/>
        </authorList>
    </citation>
    <scope>NUCLEOTIDE SEQUENCE [LARGE SCALE GENOMIC DNA]</scope>
    <source>
        <strain evidence="3 4">DF07</strain>
    </source>
</reference>
<dbReference type="AlphaFoldDB" id="A0A270NS79"/>
<feature type="transmembrane region" description="Helical" evidence="1">
    <location>
        <begin position="21"/>
        <end position="41"/>
    </location>
</feature>
<keyword evidence="1" id="KW-1133">Transmembrane helix</keyword>
<organism evidence="3 4">
    <name type="scientific">Stenotrophomonas maltophilia</name>
    <name type="common">Pseudomonas maltophilia</name>
    <name type="synonym">Xanthomonas maltophilia</name>
    <dbReference type="NCBI Taxonomy" id="40324"/>
    <lineage>
        <taxon>Bacteria</taxon>
        <taxon>Pseudomonadati</taxon>
        <taxon>Pseudomonadota</taxon>
        <taxon>Gammaproteobacteria</taxon>
        <taxon>Lysobacterales</taxon>
        <taxon>Lysobacteraceae</taxon>
        <taxon>Stenotrophomonas</taxon>
        <taxon>Stenotrophomonas maltophilia group</taxon>
    </lineage>
</organism>
<evidence type="ECO:0000256" key="1">
    <source>
        <dbReference type="SAM" id="Phobius"/>
    </source>
</evidence>
<evidence type="ECO:0000313" key="4">
    <source>
        <dbReference type="Proteomes" id="UP000216433"/>
    </source>
</evidence>
<gene>
    <name evidence="3" type="ORF">CEK00_02190</name>
</gene>
<dbReference type="EMBL" id="NJGC01000002">
    <property type="protein sequence ID" value="PAM74162.1"/>
    <property type="molecule type" value="Genomic_DNA"/>
</dbReference>
<sequence length="717" mass="74377">MKRPRQFSFSRARGGMSVTMMLVMLALVAMLGLIEIGYLFWAKRDAQKVADLAALAGAQRLELCSPDNSDNSAARQNAVVQNGFAGTLQIRCGNWSASRGTGTRFVTSVDASNPRNAVQVIAERSVLPFFGQTSSLPTVSVQAVARRAEPTAVFAVGSQLLRTNGDSVLLSTLRLVGLDVTNATVLSYDGLAQANVTPSGLLKALNIPVSANLSVADFNRLLSVNKISLAQLVDATATVVGRDSAVGVQLRALSDLVATQLDINKLNIVLGSQSGGGGLFAEVVSPDGTVGSALESQINVLNLINTAISIANDGNGVAVKGLDLLGIRIQAGVVEPPSIAIGGVGSRAYNAQVRLMADVDSNNLFALGPLLNLLGTRLHLPLHVDVANGMGTLTGIQCGGSPPKATIQVDSSVLRACVGNVDPAQRFSKANVCDATLQDEQLLKLLGQPLINDRITLPALTSTQTLTLAAGETGSTRFNPLAIGDAVSSLVNELLRVLSGMLNSPKQGMNANDTAKALADRYLQAAFPTGGRYDIDKLIPLLRDGDPGKQLAPLNSWTVPGGLPYACGLLNLTTCHKDGPVWDALKVTVTGQGLGVLDGLLGSLVGGLLINRCDSLLGNLIDYNGCVRNNLASYIQTAPAGFLDGAGGTGVTNPDGSVSCSGLLCTLLKPILAALRPVLNSIGTLLTNLLASVLGVELGRTDVNVQSIQCSAAQLVY</sequence>
<accession>A0A270NS79</accession>
<evidence type="ECO:0000259" key="2">
    <source>
        <dbReference type="Pfam" id="PF09977"/>
    </source>
</evidence>
<proteinExistence type="predicted"/>
<name>A0A270NS79_STEMA</name>
<keyword evidence="1" id="KW-0812">Transmembrane</keyword>
<keyword evidence="1" id="KW-0472">Membrane</keyword>
<evidence type="ECO:0000313" key="3">
    <source>
        <dbReference type="EMBL" id="PAM74162.1"/>
    </source>
</evidence>
<dbReference type="Proteomes" id="UP000216433">
    <property type="component" value="Unassembled WGS sequence"/>
</dbReference>
<feature type="domain" description="DUF2134" evidence="2">
    <location>
        <begin position="56"/>
        <end position="145"/>
    </location>
</feature>
<protein>
    <recommendedName>
        <fullName evidence="2">DUF2134 domain-containing protein</fullName>
    </recommendedName>
</protein>
<dbReference type="RefSeq" id="WP_095377125.1">
    <property type="nucleotide sequence ID" value="NZ_NJGC01000002.1"/>
</dbReference>
<comment type="caution">
    <text evidence="3">The sequence shown here is derived from an EMBL/GenBank/DDBJ whole genome shotgun (WGS) entry which is preliminary data.</text>
</comment>